<feature type="transmembrane region" description="Helical" evidence="1">
    <location>
        <begin position="12"/>
        <end position="39"/>
    </location>
</feature>
<organism evidence="2 3">
    <name type="scientific">Gordonia iterans</name>
    <dbReference type="NCBI Taxonomy" id="1004901"/>
    <lineage>
        <taxon>Bacteria</taxon>
        <taxon>Bacillati</taxon>
        <taxon>Actinomycetota</taxon>
        <taxon>Actinomycetes</taxon>
        <taxon>Mycobacteriales</taxon>
        <taxon>Gordoniaceae</taxon>
        <taxon>Gordonia</taxon>
    </lineage>
</organism>
<sequence length="100" mass="10446">MFGIDFAEIAQSIAQVLAVGLLLGAGLPALFAVGMRCIARAEGGPDATGAVVAPKPGLKLVGYALYALVAIVILLGILWITRQTIYHHLDIQIFPAGAYK</sequence>
<dbReference type="Proteomes" id="UP000239814">
    <property type="component" value="Chromosome"/>
</dbReference>
<feature type="transmembrane region" description="Helical" evidence="1">
    <location>
        <begin position="60"/>
        <end position="80"/>
    </location>
</feature>
<evidence type="ECO:0000313" key="3">
    <source>
        <dbReference type="Proteomes" id="UP000239814"/>
    </source>
</evidence>
<protein>
    <submittedName>
        <fullName evidence="2">Uncharacterized protein</fullName>
    </submittedName>
</protein>
<accession>A0A2S0KJ54</accession>
<proteinExistence type="predicted"/>
<evidence type="ECO:0000313" key="2">
    <source>
        <dbReference type="EMBL" id="AVM01681.1"/>
    </source>
</evidence>
<dbReference type="AlphaFoldDB" id="A0A2S0KJ54"/>
<reference evidence="2 3" key="1">
    <citation type="submission" date="2018-03" db="EMBL/GenBank/DDBJ databases">
        <title>Characteristics and genome of n-alkane degrading marine bacteria Gordonia iterans isolated from crude oil contaminated in Tae-an, South Korea.</title>
        <authorList>
            <person name="Lee S.-S."/>
            <person name="Kim H."/>
        </authorList>
    </citation>
    <scope>NUCLEOTIDE SEQUENCE [LARGE SCALE GENOMIC DNA]</scope>
    <source>
        <strain evidence="2 3">Co17</strain>
    </source>
</reference>
<dbReference type="RefSeq" id="WP_105943384.1">
    <property type="nucleotide sequence ID" value="NZ_CP027433.1"/>
</dbReference>
<keyword evidence="1" id="KW-1133">Transmembrane helix</keyword>
<keyword evidence="1" id="KW-0472">Membrane</keyword>
<gene>
    <name evidence="2" type="ORF">C6V83_16880</name>
</gene>
<dbReference type="EMBL" id="CP027433">
    <property type="protein sequence ID" value="AVM01681.1"/>
    <property type="molecule type" value="Genomic_DNA"/>
</dbReference>
<keyword evidence="1" id="KW-0812">Transmembrane</keyword>
<dbReference type="KEGG" id="git:C6V83_16880"/>
<name>A0A2S0KJ54_9ACTN</name>
<keyword evidence="3" id="KW-1185">Reference proteome</keyword>
<evidence type="ECO:0000256" key="1">
    <source>
        <dbReference type="SAM" id="Phobius"/>
    </source>
</evidence>